<proteinExistence type="inferred from homology"/>
<accession>A0A1D1ZW51</accession>
<feature type="domain" description="TAFII55 protein conserved region" evidence="6">
    <location>
        <begin position="5"/>
        <end position="150"/>
    </location>
</feature>
<evidence type="ECO:0000256" key="1">
    <source>
        <dbReference type="ARBA" id="ARBA00004123"/>
    </source>
</evidence>
<dbReference type="InterPro" id="IPR037817">
    <property type="entry name" value="TAF7"/>
</dbReference>
<dbReference type="Pfam" id="PF04658">
    <property type="entry name" value="TAFII55_N"/>
    <property type="match status" value="1"/>
</dbReference>
<keyword evidence="5" id="KW-0539">Nucleus</keyword>
<dbReference type="GO" id="GO:0005669">
    <property type="term" value="C:transcription factor TFIID complex"/>
    <property type="evidence" value="ECO:0007669"/>
    <property type="project" value="InterPro"/>
</dbReference>
<evidence type="ECO:0000256" key="3">
    <source>
        <dbReference type="ARBA" id="ARBA00023015"/>
    </source>
</evidence>
<evidence type="ECO:0000256" key="5">
    <source>
        <dbReference type="ARBA" id="ARBA00023242"/>
    </source>
</evidence>
<comment type="subcellular location">
    <subcellularLocation>
        <location evidence="1">Nucleus</location>
    </subcellularLocation>
</comment>
<evidence type="ECO:0000259" key="6">
    <source>
        <dbReference type="SMART" id="SM01370"/>
    </source>
</evidence>
<dbReference type="AlphaFoldDB" id="A0A1D1ZW51"/>
<comment type="similarity">
    <text evidence="2">Belongs to the TAF7 family.</text>
</comment>
<reference evidence="7" key="1">
    <citation type="submission" date="2015-08" db="EMBL/GenBank/DDBJ databases">
        <authorList>
            <person name="Babu N.S."/>
            <person name="Beckwith C.J."/>
            <person name="Beseler K.G."/>
            <person name="Brison A."/>
            <person name="Carone J.V."/>
            <person name="Caskin T.P."/>
            <person name="Diamond M."/>
            <person name="Durham M.E."/>
            <person name="Foxe J.M."/>
            <person name="Go M."/>
            <person name="Henderson B.A."/>
            <person name="Jones I.B."/>
            <person name="McGettigan J.A."/>
            <person name="Micheletti S.J."/>
            <person name="Nasrallah M.E."/>
            <person name="Ortiz D."/>
            <person name="Piller C.R."/>
            <person name="Privatt S.R."/>
            <person name="Schneider S.L."/>
            <person name="Sharp S."/>
            <person name="Smith T.C."/>
            <person name="Stanton J.D."/>
            <person name="Ullery H.E."/>
            <person name="Wilson R.J."/>
            <person name="Serrano M.G."/>
            <person name="Buck G."/>
            <person name="Lee V."/>
            <person name="Wang Y."/>
            <person name="Carvalho R."/>
            <person name="Voegtly L."/>
            <person name="Shi R."/>
            <person name="Duckworth R."/>
            <person name="Johnson A."/>
            <person name="Loviza R."/>
            <person name="Walstead R."/>
            <person name="Shah Z."/>
            <person name="Kiflezghi M."/>
            <person name="Wade K."/>
            <person name="Ball S.L."/>
            <person name="Bradley K.W."/>
            <person name="Asai D.J."/>
            <person name="Bowman C.A."/>
            <person name="Russell D.A."/>
            <person name="Pope W.H."/>
            <person name="Jacobs-Sera D."/>
            <person name="Hendrix R.W."/>
            <person name="Hatfull G.F."/>
        </authorList>
    </citation>
    <scope>NUCLEOTIDE SEQUENCE</scope>
</reference>
<evidence type="ECO:0000313" key="7">
    <source>
        <dbReference type="EMBL" id="JAT71184.1"/>
    </source>
</evidence>
<gene>
    <name evidence="7" type="ORF">g.1592</name>
</gene>
<protein>
    <recommendedName>
        <fullName evidence="6">TAFII55 protein conserved region domain-containing protein</fullName>
    </recommendedName>
</protein>
<evidence type="ECO:0000256" key="4">
    <source>
        <dbReference type="ARBA" id="ARBA00023163"/>
    </source>
</evidence>
<dbReference type="SMART" id="SM01370">
    <property type="entry name" value="TAFII55_N"/>
    <property type="match status" value="1"/>
</dbReference>
<dbReference type="GO" id="GO:0051123">
    <property type="term" value="P:RNA polymerase II preinitiation complex assembly"/>
    <property type="evidence" value="ECO:0007669"/>
    <property type="project" value="TreeGrafter"/>
</dbReference>
<dbReference type="EMBL" id="GDKF01007438">
    <property type="protein sequence ID" value="JAT71184.1"/>
    <property type="molecule type" value="Transcribed_RNA"/>
</dbReference>
<keyword evidence="4" id="KW-0804">Transcription</keyword>
<dbReference type="CDD" id="cd08047">
    <property type="entry name" value="TAF7"/>
    <property type="match status" value="1"/>
</dbReference>
<dbReference type="PANTHER" id="PTHR12228">
    <property type="entry name" value="TRANSCRIPTION INITIATION FACTOR TFIID 55 KD SUBUNIT-RELATED"/>
    <property type="match status" value="1"/>
</dbReference>
<dbReference type="GO" id="GO:0016251">
    <property type="term" value="F:RNA polymerase II general transcription initiation factor activity"/>
    <property type="evidence" value="ECO:0007669"/>
    <property type="project" value="TreeGrafter"/>
</dbReference>
<dbReference type="PANTHER" id="PTHR12228:SF0">
    <property type="entry name" value="TATA-BOX BINDING PROTEIN ASSOCIATED FACTOR 7"/>
    <property type="match status" value="1"/>
</dbReference>
<keyword evidence="3" id="KW-0805">Transcription regulation</keyword>
<sequence>MAEVTEEHSILRVTDPDLAGALRECLDTGTEEDVKSAKIVFEDSDQHGSFVFRGKPYPLKVLNLPCVAETYKTYDDVNLVKSGDVGQVLVVGDAVPLEGPPGESRDGITRPMRNARERIFRQALDVEPEIVSKVEMDLLTILAVSGEGEGWVCRCRSQEAAFEGPDTQAECADCSQGGKRRCSAGLCLPVCQTRVWACDECQLQLQTGYHGPQ</sequence>
<name>A0A1D1ZW51_AUXPR</name>
<organism evidence="7">
    <name type="scientific">Auxenochlorella protothecoides</name>
    <name type="common">Green microalga</name>
    <name type="synonym">Chlorella protothecoides</name>
    <dbReference type="NCBI Taxonomy" id="3075"/>
    <lineage>
        <taxon>Eukaryota</taxon>
        <taxon>Viridiplantae</taxon>
        <taxon>Chlorophyta</taxon>
        <taxon>core chlorophytes</taxon>
        <taxon>Trebouxiophyceae</taxon>
        <taxon>Chlorellales</taxon>
        <taxon>Chlorellaceae</taxon>
        <taxon>Auxenochlorella</taxon>
    </lineage>
</organism>
<dbReference type="InterPro" id="IPR006751">
    <property type="entry name" value="TAFII55_prot_cons_reg"/>
</dbReference>
<evidence type="ECO:0000256" key="2">
    <source>
        <dbReference type="ARBA" id="ARBA00009368"/>
    </source>
</evidence>